<dbReference type="SUPFAM" id="SSF81593">
    <property type="entry name" value="Nucleotidyltransferase substrate binding subunit/domain"/>
    <property type="match status" value="1"/>
</dbReference>
<dbReference type="PANTHER" id="PTHR33933:SF1">
    <property type="entry name" value="PROTEIN ADENYLYLTRANSFERASE MNTA-RELATED"/>
    <property type="match status" value="1"/>
</dbReference>
<organism evidence="2 3">
    <name type="scientific">Rhabdobacter roseus</name>
    <dbReference type="NCBI Taxonomy" id="1655419"/>
    <lineage>
        <taxon>Bacteria</taxon>
        <taxon>Pseudomonadati</taxon>
        <taxon>Bacteroidota</taxon>
        <taxon>Cytophagia</taxon>
        <taxon>Cytophagales</taxon>
        <taxon>Cytophagaceae</taxon>
        <taxon>Rhabdobacter</taxon>
    </lineage>
</organism>
<dbReference type="PROSITE" id="PS50910">
    <property type="entry name" value="HEPN"/>
    <property type="match status" value="1"/>
</dbReference>
<accession>A0A840THM4</accession>
<dbReference type="RefSeq" id="WP_184171956.1">
    <property type="nucleotide sequence ID" value="NZ_JACHGF010000002.1"/>
</dbReference>
<proteinExistence type="predicted"/>
<reference evidence="2 3" key="1">
    <citation type="submission" date="2020-08" db="EMBL/GenBank/DDBJ databases">
        <title>Genomic Encyclopedia of Type Strains, Phase IV (KMG-IV): sequencing the most valuable type-strain genomes for metagenomic binning, comparative biology and taxonomic classification.</title>
        <authorList>
            <person name="Goeker M."/>
        </authorList>
    </citation>
    <scope>NUCLEOTIDE SEQUENCE [LARGE SCALE GENOMIC DNA]</scope>
    <source>
        <strain evidence="2 3">DSM 105074</strain>
    </source>
</reference>
<comment type="caution">
    <text evidence="2">The sequence shown here is derived from an EMBL/GenBank/DDBJ whole genome shotgun (WGS) entry which is preliminary data.</text>
</comment>
<evidence type="ECO:0000259" key="1">
    <source>
        <dbReference type="PROSITE" id="PS50910"/>
    </source>
</evidence>
<dbReference type="SMART" id="SM00748">
    <property type="entry name" value="HEPN"/>
    <property type="match status" value="1"/>
</dbReference>
<dbReference type="PANTHER" id="PTHR33933">
    <property type="entry name" value="NUCLEOTIDYLTRANSFERASE"/>
    <property type="match status" value="1"/>
</dbReference>
<dbReference type="Gene3D" id="1.20.120.330">
    <property type="entry name" value="Nucleotidyltransferases domain 2"/>
    <property type="match status" value="1"/>
</dbReference>
<evidence type="ECO:0000313" key="3">
    <source>
        <dbReference type="Proteomes" id="UP000557307"/>
    </source>
</evidence>
<keyword evidence="3" id="KW-1185">Reference proteome</keyword>
<dbReference type="AlphaFoldDB" id="A0A840THM4"/>
<evidence type="ECO:0000313" key="2">
    <source>
        <dbReference type="EMBL" id="MBB5282964.1"/>
    </source>
</evidence>
<dbReference type="InterPro" id="IPR052548">
    <property type="entry name" value="Type_VII_TA_antitoxin"/>
</dbReference>
<feature type="domain" description="HEPN" evidence="1">
    <location>
        <begin position="154"/>
        <end position="276"/>
    </location>
</feature>
<protein>
    <submittedName>
        <fullName evidence="2">HEPN domain-containing protein/predicted nucleotidyltransferase</fullName>
    </submittedName>
</protein>
<dbReference type="CDD" id="cd05403">
    <property type="entry name" value="NT_KNTase_like"/>
    <property type="match status" value="1"/>
</dbReference>
<dbReference type="InterPro" id="IPR043519">
    <property type="entry name" value="NT_sf"/>
</dbReference>
<dbReference type="EMBL" id="JACHGF010000002">
    <property type="protein sequence ID" value="MBB5282964.1"/>
    <property type="molecule type" value="Genomic_DNA"/>
</dbReference>
<dbReference type="SUPFAM" id="SSF81301">
    <property type="entry name" value="Nucleotidyltransferase"/>
    <property type="match status" value="1"/>
</dbReference>
<gene>
    <name evidence="2" type="ORF">HNQ92_001090</name>
</gene>
<dbReference type="Gene3D" id="3.30.460.10">
    <property type="entry name" value="Beta Polymerase, domain 2"/>
    <property type="match status" value="1"/>
</dbReference>
<dbReference type="InterPro" id="IPR007842">
    <property type="entry name" value="HEPN_dom"/>
</dbReference>
<name>A0A840THM4_9BACT</name>
<dbReference type="GO" id="GO:0016740">
    <property type="term" value="F:transferase activity"/>
    <property type="evidence" value="ECO:0007669"/>
    <property type="project" value="UniProtKB-KW"/>
</dbReference>
<dbReference type="Pfam" id="PF05168">
    <property type="entry name" value="HEPN"/>
    <property type="match status" value="1"/>
</dbReference>
<sequence>MKTTLDHLPSDKQREILEILEIIKEEANPEKIILFGSYAKGDWVEDKYREDGVTYTYISDYDFLVVIKKNGIKEQAIISHIENRCEGYKNVVSPIVHDIDYINEGLLIGQYFFTEIINDGILLFDSGNFQLARAKTLTVEEEKSKAKGYFDMWFPMGLEFLKLAENKLGQENLRIGAFMMHQAAEYFYSAALLVHTGYKPKTHNLHKLRNYSKHLSTNLYSIFRSPVSDTNELRLFDLLKKGYIDARYKLDYLITESEYSALLEKLKRMKVVVEELCEQRIASFV</sequence>
<dbReference type="Proteomes" id="UP000557307">
    <property type="component" value="Unassembled WGS sequence"/>
</dbReference>
<keyword evidence="2" id="KW-0808">Transferase</keyword>